<dbReference type="OrthoDB" id="517544at2"/>
<evidence type="ECO:0000313" key="2">
    <source>
        <dbReference type="Proteomes" id="UP000271624"/>
    </source>
</evidence>
<gene>
    <name evidence="1" type="ORF">DSM106972_045150</name>
</gene>
<evidence type="ECO:0000313" key="1">
    <source>
        <dbReference type="EMBL" id="RUT04287.1"/>
    </source>
</evidence>
<reference evidence="1" key="2">
    <citation type="journal article" date="2019" name="Genome Biol. Evol.">
        <title>Day and night: Metabolic profiles and evolutionary relationships of six axenic non-marine cyanobacteria.</title>
        <authorList>
            <person name="Will S.E."/>
            <person name="Henke P."/>
            <person name="Boedeker C."/>
            <person name="Huang S."/>
            <person name="Brinkmann H."/>
            <person name="Rohde M."/>
            <person name="Jarek M."/>
            <person name="Friedl T."/>
            <person name="Seufert S."/>
            <person name="Schumacher M."/>
            <person name="Overmann J."/>
            <person name="Neumann-Schaal M."/>
            <person name="Petersen J."/>
        </authorList>
    </citation>
    <scope>NUCLEOTIDE SEQUENCE [LARGE SCALE GENOMIC DNA]</scope>
    <source>
        <strain evidence="1">PCC 7102</strain>
    </source>
</reference>
<dbReference type="EMBL" id="RSCL01000011">
    <property type="protein sequence ID" value="RUT04287.1"/>
    <property type="molecule type" value="Genomic_DNA"/>
</dbReference>
<accession>A0A3S1ALZ6</accession>
<dbReference type="RefSeq" id="WP_127082910.1">
    <property type="nucleotide sequence ID" value="NZ_RSCL01000011.1"/>
</dbReference>
<organism evidence="1 2">
    <name type="scientific">Dulcicalothrix desertica PCC 7102</name>
    <dbReference type="NCBI Taxonomy" id="232991"/>
    <lineage>
        <taxon>Bacteria</taxon>
        <taxon>Bacillati</taxon>
        <taxon>Cyanobacteriota</taxon>
        <taxon>Cyanophyceae</taxon>
        <taxon>Nostocales</taxon>
        <taxon>Calotrichaceae</taxon>
        <taxon>Dulcicalothrix</taxon>
    </lineage>
</organism>
<name>A0A3S1ALZ6_9CYAN</name>
<dbReference type="AlphaFoldDB" id="A0A3S1ALZ6"/>
<reference evidence="1" key="1">
    <citation type="submission" date="2018-12" db="EMBL/GenBank/DDBJ databases">
        <authorList>
            <person name="Will S."/>
            <person name="Neumann-Schaal M."/>
            <person name="Henke P."/>
        </authorList>
    </citation>
    <scope>NUCLEOTIDE SEQUENCE</scope>
    <source>
        <strain evidence="1">PCC 7102</strain>
    </source>
</reference>
<sequence>MIISDLEHMEQITEASNIKGGFDWSTIMQSLSIYPAASSAVNTLGGHSIGNTVTTMNISMPIFLVINYSPNRSSRSRFNPFFIRPGKSSRRGLFF</sequence>
<protein>
    <submittedName>
        <fullName evidence="1">Uncharacterized protein</fullName>
    </submittedName>
</protein>
<dbReference type="Proteomes" id="UP000271624">
    <property type="component" value="Unassembled WGS sequence"/>
</dbReference>
<proteinExistence type="predicted"/>
<comment type="caution">
    <text evidence="1">The sequence shown here is derived from an EMBL/GenBank/DDBJ whole genome shotgun (WGS) entry which is preliminary data.</text>
</comment>
<keyword evidence="2" id="KW-1185">Reference proteome</keyword>